<feature type="domain" description="Radical SAM core" evidence="11">
    <location>
        <begin position="141"/>
        <end position="371"/>
    </location>
</feature>
<keyword evidence="6 8" id="KW-0408">Iron</keyword>
<dbReference type="InterPro" id="IPR038135">
    <property type="entry name" value="Methylthiotransferase_N_sf"/>
</dbReference>
<feature type="domain" description="TRAM" evidence="9">
    <location>
        <begin position="374"/>
        <end position="439"/>
    </location>
</feature>
<feature type="binding site" evidence="8">
    <location>
        <position position="83"/>
    </location>
    <ligand>
        <name>[4Fe-4S] cluster</name>
        <dbReference type="ChEBI" id="CHEBI:49883"/>
        <label>1</label>
    </ligand>
</feature>
<dbReference type="InterPro" id="IPR006638">
    <property type="entry name" value="Elp3/MiaA/NifB-like_rSAM"/>
</dbReference>
<dbReference type="RefSeq" id="WP_132014090.1">
    <property type="nucleotide sequence ID" value="NZ_SLUN01000009.1"/>
</dbReference>
<dbReference type="OrthoDB" id="9805215at2"/>
<dbReference type="InterPro" id="IPR005840">
    <property type="entry name" value="Ribosomal_uS12_MeSTrfase_RimO"/>
</dbReference>
<name>A0A4R1RWF9_HYDET</name>
<dbReference type="InterPro" id="IPR012340">
    <property type="entry name" value="NA-bd_OB-fold"/>
</dbReference>
<dbReference type="SFLD" id="SFLDF00274">
    <property type="entry name" value="ribosomal_protein_S12_methylth"/>
    <property type="match status" value="1"/>
</dbReference>
<keyword evidence="1 8" id="KW-0004">4Fe-4S</keyword>
<dbReference type="EC" id="2.8.4.4" evidence="8"/>
<dbReference type="EMBL" id="SLUN01000009">
    <property type="protein sequence ID" value="TCL70819.1"/>
    <property type="molecule type" value="Genomic_DNA"/>
</dbReference>
<dbReference type="Pfam" id="PF18693">
    <property type="entry name" value="TRAM_2"/>
    <property type="match status" value="1"/>
</dbReference>
<evidence type="ECO:0000256" key="3">
    <source>
        <dbReference type="ARBA" id="ARBA00022679"/>
    </source>
</evidence>
<feature type="binding site" evidence="8">
    <location>
        <position position="159"/>
    </location>
    <ligand>
        <name>[4Fe-4S] cluster</name>
        <dbReference type="ChEBI" id="CHEBI:49883"/>
        <label>2</label>
        <note>4Fe-4S-S-AdoMet</note>
    </ligand>
</feature>
<reference evidence="12 13" key="1">
    <citation type="submission" date="2019-03" db="EMBL/GenBank/DDBJ databases">
        <title>Genomic Encyclopedia of Type Strains, Phase IV (KMG-IV): sequencing the most valuable type-strain genomes for metagenomic binning, comparative biology and taxonomic classification.</title>
        <authorList>
            <person name="Goeker M."/>
        </authorList>
    </citation>
    <scope>NUCLEOTIDE SEQUENCE [LARGE SCALE GENOMIC DNA]</scope>
    <source>
        <strain evidence="12 13">LX-B</strain>
    </source>
</reference>
<protein>
    <recommendedName>
        <fullName evidence="8">Ribosomal protein uS12 methylthiotransferase RimO</fullName>
        <shortName evidence="8">uS12 MTTase</shortName>
        <shortName evidence="8">uS12 methylthiotransferase</shortName>
        <ecNumber evidence="8">2.8.4.4</ecNumber>
    </recommendedName>
    <alternativeName>
        <fullName evidence="8">Ribosomal protein uS12 (aspartate-C(3))-methylthiotransferase</fullName>
    </alternativeName>
    <alternativeName>
        <fullName evidence="8">Ribosome maturation factor RimO</fullName>
    </alternativeName>
</protein>
<dbReference type="Pfam" id="PF04055">
    <property type="entry name" value="Radical_SAM"/>
    <property type="match status" value="1"/>
</dbReference>
<dbReference type="SFLD" id="SFLDS00029">
    <property type="entry name" value="Radical_SAM"/>
    <property type="match status" value="1"/>
</dbReference>
<feature type="binding site" evidence="8">
    <location>
        <position position="11"/>
    </location>
    <ligand>
        <name>[4Fe-4S] cluster</name>
        <dbReference type="ChEBI" id="CHEBI:49883"/>
        <label>1</label>
    </ligand>
</feature>
<comment type="cofactor">
    <cofactor evidence="8">
        <name>[4Fe-4S] cluster</name>
        <dbReference type="ChEBI" id="CHEBI:49883"/>
    </cofactor>
    <text evidence="8">Binds 2 [4Fe-4S] clusters. One cluster is coordinated with 3 cysteines and an exchangeable S-adenosyl-L-methionine.</text>
</comment>
<dbReference type="InterPro" id="IPR007197">
    <property type="entry name" value="rSAM"/>
</dbReference>
<dbReference type="Gene3D" id="2.40.50.140">
    <property type="entry name" value="Nucleic acid-binding proteins"/>
    <property type="match status" value="1"/>
</dbReference>
<evidence type="ECO:0000256" key="4">
    <source>
        <dbReference type="ARBA" id="ARBA00022691"/>
    </source>
</evidence>
<gene>
    <name evidence="8" type="primary">rimO</name>
    <name evidence="12" type="ORF">EDC14_1009137</name>
</gene>
<keyword evidence="3 8" id="KW-0808">Transferase</keyword>
<keyword evidence="7 8" id="KW-0411">Iron-sulfur</keyword>
<dbReference type="PROSITE" id="PS51449">
    <property type="entry name" value="MTTASE_N"/>
    <property type="match status" value="1"/>
</dbReference>
<evidence type="ECO:0000256" key="5">
    <source>
        <dbReference type="ARBA" id="ARBA00022723"/>
    </source>
</evidence>
<evidence type="ECO:0000256" key="6">
    <source>
        <dbReference type="ARBA" id="ARBA00023004"/>
    </source>
</evidence>
<evidence type="ECO:0000256" key="2">
    <source>
        <dbReference type="ARBA" id="ARBA00022490"/>
    </source>
</evidence>
<dbReference type="AlphaFoldDB" id="A0A4R1RWF9"/>
<keyword evidence="12" id="KW-0689">Ribosomal protein</keyword>
<dbReference type="GO" id="GO:0035600">
    <property type="term" value="P:tRNA methylthiolation"/>
    <property type="evidence" value="ECO:0007669"/>
    <property type="project" value="UniProtKB-ARBA"/>
</dbReference>
<dbReference type="InterPro" id="IPR002792">
    <property type="entry name" value="TRAM_dom"/>
</dbReference>
<evidence type="ECO:0000313" key="13">
    <source>
        <dbReference type="Proteomes" id="UP000295008"/>
    </source>
</evidence>
<dbReference type="GO" id="GO:0046872">
    <property type="term" value="F:metal ion binding"/>
    <property type="evidence" value="ECO:0007669"/>
    <property type="project" value="UniProtKB-KW"/>
</dbReference>
<dbReference type="GO" id="GO:0005829">
    <property type="term" value="C:cytosol"/>
    <property type="evidence" value="ECO:0007669"/>
    <property type="project" value="TreeGrafter"/>
</dbReference>
<dbReference type="InterPro" id="IPR005839">
    <property type="entry name" value="Methylthiotransferase"/>
</dbReference>
<evidence type="ECO:0000313" key="12">
    <source>
        <dbReference type="EMBL" id="TCL70819.1"/>
    </source>
</evidence>
<feature type="domain" description="MTTase N-terminal" evidence="10">
    <location>
        <begin position="2"/>
        <end position="120"/>
    </location>
</feature>
<feature type="binding site" evidence="8">
    <location>
        <position position="162"/>
    </location>
    <ligand>
        <name>[4Fe-4S] cluster</name>
        <dbReference type="ChEBI" id="CHEBI:49883"/>
        <label>2</label>
        <note>4Fe-4S-S-AdoMet</note>
    </ligand>
</feature>
<dbReference type="PANTHER" id="PTHR43837">
    <property type="entry name" value="RIBOSOMAL PROTEIN S12 METHYLTHIOTRANSFERASE RIMO"/>
    <property type="match status" value="1"/>
</dbReference>
<dbReference type="GO" id="GO:0103039">
    <property type="term" value="F:protein methylthiotransferase activity"/>
    <property type="evidence" value="ECO:0007669"/>
    <property type="project" value="UniProtKB-EC"/>
</dbReference>
<dbReference type="SFLD" id="SFLDG01061">
    <property type="entry name" value="methylthiotransferase"/>
    <property type="match status" value="1"/>
</dbReference>
<feature type="binding site" evidence="8">
    <location>
        <position position="47"/>
    </location>
    <ligand>
        <name>[4Fe-4S] cluster</name>
        <dbReference type="ChEBI" id="CHEBI:49883"/>
        <label>1</label>
    </ligand>
</feature>
<comment type="similarity">
    <text evidence="8">Belongs to the methylthiotransferase family. RimO subfamily.</text>
</comment>
<evidence type="ECO:0000256" key="7">
    <source>
        <dbReference type="ARBA" id="ARBA00023014"/>
    </source>
</evidence>
<dbReference type="SMART" id="SM00729">
    <property type="entry name" value="Elp3"/>
    <property type="match status" value="1"/>
</dbReference>
<dbReference type="InterPro" id="IPR023404">
    <property type="entry name" value="rSAM_horseshoe"/>
</dbReference>
<dbReference type="CDD" id="cd01335">
    <property type="entry name" value="Radical_SAM"/>
    <property type="match status" value="1"/>
</dbReference>
<keyword evidence="12" id="KW-0687">Ribonucleoprotein</keyword>
<evidence type="ECO:0000256" key="8">
    <source>
        <dbReference type="HAMAP-Rule" id="MF_01865"/>
    </source>
</evidence>
<dbReference type="Proteomes" id="UP000295008">
    <property type="component" value="Unassembled WGS sequence"/>
</dbReference>
<dbReference type="GO" id="GO:0005840">
    <property type="term" value="C:ribosome"/>
    <property type="evidence" value="ECO:0007669"/>
    <property type="project" value="UniProtKB-KW"/>
</dbReference>
<dbReference type="SFLD" id="SFLDG01082">
    <property type="entry name" value="B12-binding_domain_containing"/>
    <property type="match status" value="1"/>
</dbReference>
<dbReference type="PROSITE" id="PS51918">
    <property type="entry name" value="RADICAL_SAM"/>
    <property type="match status" value="1"/>
</dbReference>
<comment type="caution">
    <text evidence="12">The sequence shown here is derived from an EMBL/GenBank/DDBJ whole genome shotgun (WGS) entry which is preliminary data.</text>
</comment>
<accession>A0A4R1RWF9</accession>
<proteinExistence type="inferred from homology"/>
<dbReference type="InterPro" id="IPR020612">
    <property type="entry name" value="Methylthiotransferase_CS"/>
</dbReference>
<dbReference type="InterPro" id="IPR058240">
    <property type="entry name" value="rSAM_sf"/>
</dbReference>
<dbReference type="Pfam" id="PF00919">
    <property type="entry name" value="UPF0004"/>
    <property type="match status" value="1"/>
</dbReference>
<dbReference type="InterPro" id="IPR013848">
    <property type="entry name" value="Methylthiotransferase_N"/>
</dbReference>
<dbReference type="GO" id="GO:0035599">
    <property type="term" value="F:aspartic acid methylthiotransferase activity"/>
    <property type="evidence" value="ECO:0007669"/>
    <property type="project" value="TreeGrafter"/>
</dbReference>
<comment type="function">
    <text evidence="8">Catalyzes the methylthiolation of an aspartic acid residue of ribosomal protein uS12.</text>
</comment>
<keyword evidence="2 8" id="KW-0963">Cytoplasm</keyword>
<dbReference type="GO" id="GO:0051539">
    <property type="term" value="F:4 iron, 4 sulfur cluster binding"/>
    <property type="evidence" value="ECO:0007669"/>
    <property type="project" value="UniProtKB-UniRule"/>
</dbReference>
<organism evidence="12 13">
    <name type="scientific">Hydrogenispora ethanolica</name>
    <dbReference type="NCBI Taxonomy" id="1082276"/>
    <lineage>
        <taxon>Bacteria</taxon>
        <taxon>Bacillati</taxon>
        <taxon>Bacillota</taxon>
        <taxon>Hydrogenispora</taxon>
    </lineage>
</organism>
<evidence type="ECO:0000259" key="11">
    <source>
        <dbReference type="PROSITE" id="PS51918"/>
    </source>
</evidence>
<keyword evidence="5 8" id="KW-0479">Metal-binding</keyword>
<dbReference type="PROSITE" id="PS50926">
    <property type="entry name" value="TRAM"/>
    <property type="match status" value="1"/>
</dbReference>
<comment type="subcellular location">
    <subcellularLocation>
        <location evidence="8">Cytoplasm</location>
    </subcellularLocation>
</comment>
<keyword evidence="13" id="KW-1185">Reference proteome</keyword>
<dbReference type="HAMAP" id="MF_01865">
    <property type="entry name" value="MTTase_RimO"/>
    <property type="match status" value="1"/>
</dbReference>
<comment type="catalytic activity">
    <reaction evidence="8">
        <text>L-aspartate(89)-[ribosomal protein uS12]-hydrogen + (sulfur carrier)-SH + AH2 + 2 S-adenosyl-L-methionine = 3-methylsulfanyl-L-aspartate(89)-[ribosomal protein uS12]-hydrogen + (sulfur carrier)-H + 5'-deoxyadenosine + L-methionine + A + S-adenosyl-L-homocysteine + 2 H(+)</text>
        <dbReference type="Rhea" id="RHEA:37087"/>
        <dbReference type="Rhea" id="RHEA-COMP:10460"/>
        <dbReference type="Rhea" id="RHEA-COMP:10461"/>
        <dbReference type="Rhea" id="RHEA-COMP:14737"/>
        <dbReference type="Rhea" id="RHEA-COMP:14739"/>
        <dbReference type="ChEBI" id="CHEBI:13193"/>
        <dbReference type="ChEBI" id="CHEBI:15378"/>
        <dbReference type="ChEBI" id="CHEBI:17319"/>
        <dbReference type="ChEBI" id="CHEBI:17499"/>
        <dbReference type="ChEBI" id="CHEBI:29917"/>
        <dbReference type="ChEBI" id="CHEBI:29961"/>
        <dbReference type="ChEBI" id="CHEBI:57844"/>
        <dbReference type="ChEBI" id="CHEBI:57856"/>
        <dbReference type="ChEBI" id="CHEBI:59789"/>
        <dbReference type="ChEBI" id="CHEBI:64428"/>
        <dbReference type="ChEBI" id="CHEBI:73599"/>
        <dbReference type="EC" id="2.8.4.4"/>
    </reaction>
</comment>
<dbReference type="NCBIfam" id="TIGR01125">
    <property type="entry name" value="30S ribosomal protein S12 methylthiotransferase RimO"/>
    <property type="match status" value="1"/>
</dbReference>
<keyword evidence="4 8" id="KW-0949">S-adenosyl-L-methionine</keyword>
<dbReference type="FunFam" id="3.80.30.20:FF:000001">
    <property type="entry name" value="tRNA-2-methylthio-N(6)-dimethylallyladenosine synthase 2"/>
    <property type="match status" value="1"/>
</dbReference>
<evidence type="ECO:0000259" key="9">
    <source>
        <dbReference type="PROSITE" id="PS50926"/>
    </source>
</evidence>
<dbReference type="PROSITE" id="PS01278">
    <property type="entry name" value="MTTASE_RADICAL"/>
    <property type="match status" value="1"/>
</dbReference>
<dbReference type="GO" id="GO:0140101">
    <property type="term" value="F:catalytic activity, acting on a tRNA"/>
    <property type="evidence" value="ECO:0007669"/>
    <property type="project" value="UniProtKB-ARBA"/>
</dbReference>
<feature type="binding site" evidence="8">
    <location>
        <position position="155"/>
    </location>
    <ligand>
        <name>[4Fe-4S] cluster</name>
        <dbReference type="ChEBI" id="CHEBI:49883"/>
        <label>2</label>
        <note>4Fe-4S-S-AdoMet</note>
    </ligand>
</feature>
<evidence type="ECO:0000256" key="1">
    <source>
        <dbReference type="ARBA" id="ARBA00022485"/>
    </source>
</evidence>
<dbReference type="Gene3D" id="3.40.50.12160">
    <property type="entry name" value="Methylthiotransferase, N-terminal domain"/>
    <property type="match status" value="1"/>
</dbReference>
<dbReference type="PANTHER" id="PTHR43837:SF1">
    <property type="entry name" value="RIBOSOMAL PROTEIN US12 METHYLTHIOTRANSFERASE RIMO"/>
    <property type="match status" value="1"/>
</dbReference>
<sequence>MAKLGVVSLGCSKNLVDTEVMLGQLIGAGWELTHDLREAQLILINTCGFIGPAKEESIRHILEAVQYKATDRGVCSKVVVTGCLVQRYAAELRQEIPEVDLWISLGEIGELAQLVENGPGHEPDLDRQPFLNDRNLRRFQATVPHLAYVKIAEGCNHRCSYCAIPLIKGKFRSRNPEAVLEEVKSLVQAGVREINLIAQDITMYGVDLQPRTNLTELLKKLIDQAGPAWIRLLYAYPSGITPELLRLMAEQPSVCNYLDLPIQHINGRILKLMNRHDSPELIKERLAEIRAALPGVVLRTSLIVGLPTETAAEFEELRQFVAEGFFQQLGVFAYSREEGTAAYSLKPQISAKEKERRRQLIMEEQREVTARFLEKQVGTRQIILVDQAQDGRGIGRTAGFAPEVDGVVSIAGMPGSAGRFILGEITGYEGYNLNAKYLTEG</sequence>
<dbReference type="Gene3D" id="3.80.30.20">
    <property type="entry name" value="tm_1862 like domain"/>
    <property type="match status" value="1"/>
</dbReference>
<dbReference type="SUPFAM" id="SSF102114">
    <property type="entry name" value="Radical SAM enzymes"/>
    <property type="match status" value="1"/>
</dbReference>
<dbReference type="NCBIfam" id="TIGR00089">
    <property type="entry name" value="MiaB/RimO family radical SAM methylthiotransferase"/>
    <property type="match status" value="1"/>
</dbReference>
<evidence type="ECO:0000259" key="10">
    <source>
        <dbReference type="PROSITE" id="PS51449"/>
    </source>
</evidence>